<protein>
    <recommendedName>
        <fullName evidence="3">TFIIB-type domain-containing protein</fullName>
    </recommendedName>
</protein>
<sequence length="322" mass="35624">MGVLSDTACSDRLEPGDSFDCEQCGQRSKADLNNSVLECGTCGYQIQDYDLVDHDRVPLDEDGRMSGRGASVKLGKRPSRTRIGNPRERARIGKNWRYLDRVDCGGADEGSTKPKDRAIDLIERHARTKDHANWALDLLDMGWPDRSQMNPNELAMEEPIWKPAHPNGVGSAAAACLQLAAEEMGFDSKLERLAKLCLPDTTNPVSFGFRSLKRMRIILRSCRRGRPGTGVSAGAILSGANLGGTIYGSIATRIWEVWLECTRTGENLENHARPVLAAICHAVAQDEGFRVRPSLIQEIFDVGRSYQNWLDRLNYASNPIIA</sequence>
<dbReference type="EMBL" id="UINC01085933">
    <property type="protein sequence ID" value="SVC33918.1"/>
    <property type="molecule type" value="Genomic_DNA"/>
</dbReference>
<accession>A0A382LAR8</accession>
<evidence type="ECO:0008006" key="3">
    <source>
        <dbReference type="Google" id="ProtNLM"/>
    </source>
</evidence>
<gene>
    <name evidence="2" type="ORF">METZ01_LOCUS286772</name>
</gene>
<organism evidence="2">
    <name type="scientific">marine metagenome</name>
    <dbReference type="NCBI Taxonomy" id="408172"/>
    <lineage>
        <taxon>unclassified sequences</taxon>
        <taxon>metagenomes</taxon>
        <taxon>ecological metagenomes</taxon>
    </lineage>
</organism>
<feature type="region of interest" description="Disordered" evidence="1">
    <location>
        <begin position="60"/>
        <end position="84"/>
    </location>
</feature>
<proteinExistence type="predicted"/>
<dbReference type="AlphaFoldDB" id="A0A382LAR8"/>
<evidence type="ECO:0000256" key="1">
    <source>
        <dbReference type="SAM" id="MobiDB-lite"/>
    </source>
</evidence>
<name>A0A382LAR8_9ZZZZ</name>
<reference evidence="2" key="1">
    <citation type="submission" date="2018-05" db="EMBL/GenBank/DDBJ databases">
        <authorList>
            <person name="Lanie J.A."/>
            <person name="Ng W.-L."/>
            <person name="Kazmierczak K.M."/>
            <person name="Andrzejewski T.M."/>
            <person name="Davidsen T.M."/>
            <person name="Wayne K.J."/>
            <person name="Tettelin H."/>
            <person name="Glass J.I."/>
            <person name="Rusch D."/>
            <person name="Podicherti R."/>
            <person name="Tsui H.-C.T."/>
            <person name="Winkler M.E."/>
        </authorList>
    </citation>
    <scope>NUCLEOTIDE SEQUENCE</scope>
</reference>
<evidence type="ECO:0000313" key="2">
    <source>
        <dbReference type="EMBL" id="SVC33918.1"/>
    </source>
</evidence>